<sequence>MNRKLSISGFQFFCMIVLFEIGSSSLIGLATDAKQDAWISLIIAFFMGCLLFYIYIKLYEMYPDLPFTHYIQKILGKYAGILLALIYTIYFIYIAGRVLRDFEELLVISLYNATSLISIGILMSFLVMYAVYKGFETFGRVNEFSFYIIMLIILVVVGFELVGKLFHINNLRPVLEDGWKPVLQAAFPLTVTFPFGEIITLTMLMPHLRKPELAIKVGMAAMIFAGFLLTTLTLINIMILGVDVLGRTTYPILTAVSYINIANFIQRLDSLIVIVMVLGGFIKVAVFFFCAVIGASDLFRVKKRDVLTYPIAVIIVVSSVWMAPNYLEHYKEGLDVVPYYLHVPLQIIIPIALLVIAIIQKKGKEKNSLENN</sequence>
<dbReference type="Pfam" id="PF03845">
    <property type="entry name" value="Spore_permease"/>
    <property type="match status" value="1"/>
</dbReference>
<evidence type="ECO:0000256" key="5">
    <source>
        <dbReference type="ARBA" id="ARBA00022692"/>
    </source>
</evidence>
<feature type="transmembrane region" description="Helical" evidence="8">
    <location>
        <begin position="144"/>
        <end position="162"/>
    </location>
</feature>
<reference evidence="10" key="1">
    <citation type="journal article" date="2019" name="Int. J. Syst. Evol. Microbiol.">
        <title>The Global Catalogue of Microorganisms (GCM) 10K type strain sequencing project: providing services to taxonomists for standard genome sequencing and annotation.</title>
        <authorList>
            <consortium name="The Broad Institute Genomics Platform"/>
            <consortium name="The Broad Institute Genome Sequencing Center for Infectious Disease"/>
            <person name="Wu L."/>
            <person name="Ma J."/>
        </authorList>
    </citation>
    <scope>NUCLEOTIDE SEQUENCE [LARGE SCALE GENOMIC DNA]</scope>
    <source>
        <strain evidence="10">CGMCC 1.14993</strain>
    </source>
</reference>
<keyword evidence="4" id="KW-0309">Germination</keyword>
<keyword evidence="6 8" id="KW-1133">Transmembrane helix</keyword>
<dbReference type="EMBL" id="BMHB01000002">
    <property type="protein sequence ID" value="GGI16738.1"/>
    <property type="molecule type" value="Genomic_DNA"/>
</dbReference>
<gene>
    <name evidence="9" type="primary">grkb2</name>
    <name evidence="9" type="ORF">GCM10007380_34460</name>
</gene>
<feature type="transmembrane region" description="Helical" evidence="8">
    <location>
        <begin position="217"/>
        <end position="240"/>
    </location>
</feature>
<evidence type="ECO:0000256" key="8">
    <source>
        <dbReference type="SAM" id="Phobius"/>
    </source>
</evidence>
<dbReference type="Proteomes" id="UP000626244">
    <property type="component" value="Unassembled WGS sequence"/>
</dbReference>
<evidence type="ECO:0000256" key="3">
    <source>
        <dbReference type="ARBA" id="ARBA00022448"/>
    </source>
</evidence>
<dbReference type="InterPro" id="IPR004761">
    <property type="entry name" value="Spore_GerAB"/>
</dbReference>
<evidence type="ECO:0000256" key="2">
    <source>
        <dbReference type="ARBA" id="ARBA00007998"/>
    </source>
</evidence>
<feature type="transmembrane region" description="Helical" evidence="8">
    <location>
        <begin position="306"/>
        <end position="327"/>
    </location>
</feature>
<feature type="transmembrane region" description="Helical" evidence="8">
    <location>
        <begin position="108"/>
        <end position="132"/>
    </location>
</feature>
<accession>A0A8J3ALN7</accession>
<evidence type="ECO:0000313" key="10">
    <source>
        <dbReference type="Proteomes" id="UP000626244"/>
    </source>
</evidence>
<proteinExistence type="inferred from homology"/>
<protein>
    <submittedName>
        <fullName evidence="9">Germination protein GerKB</fullName>
    </submittedName>
</protein>
<keyword evidence="7 8" id="KW-0472">Membrane</keyword>
<keyword evidence="3" id="KW-0813">Transport</keyword>
<dbReference type="OrthoDB" id="1891864at2"/>
<evidence type="ECO:0000256" key="6">
    <source>
        <dbReference type="ARBA" id="ARBA00022989"/>
    </source>
</evidence>
<dbReference type="GO" id="GO:0016020">
    <property type="term" value="C:membrane"/>
    <property type="evidence" value="ECO:0007669"/>
    <property type="project" value="UniProtKB-SubCell"/>
</dbReference>
<feature type="transmembrane region" description="Helical" evidence="8">
    <location>
        <begin position="339"/>
        <end position="359"/>
    </location>
</feature>
<dbReference type="GO" id="GO:0009847">
    <property type="term" value="P:spore germination"/>
    <property type="evidence" value="ECO:0007669"/>
    <property type="project" value="InterPro"/>
</dbReference>
<feature type="transmembrane region" description="Helical" evidence="8">
    <location>
        <begin position="12"/>
        <end position="31"/>
    </location>
</feature>
<dbReference type="RefSeq" id="WP_088001332.1">
    <property type="nucleotide sequence ID" value="NZ_BMHB01000002.1"/>
</dbReference>
<evidence type="ECO:0000256" key="4">
    <source>
        <dbReference type="ARBA" id="ARBA00022544"/>
    </source>
</evidence>
<feature type="transmembrane region" description="Helical" evidence="8">
    <location>
        <begin position="77"/>
        <end position="96"/>
    </location>
</feature>
<comment type="caution">
    <text evidence="9">The sequence shown here is derived from an EMBL/GenBank/DDBJ whole genome shotgun (WGS) entry which is preliminary data.</text>
</comment>
<keyword evidence="5 8" id="KW-0812">Transmembrane</keyword>
<feature type="transmembrane region" description="Helical" evidence="8">
    <location>
        <begin position="37"/>
        <end position="56"/>
    </location>
</feature>
<dbReference type="NCBIfam" id="TIGR00912">
    <property type="entry name" value="2A0309"/>
    <property type="match status" value="1"/>
</dbReference>
<keyword evidence="10" id="KW-1185">Reference proteome</keyword>
<evidence type="ECO:0000256" key="7">
    <source>
        <dbReference type="ARBA" id="ARBA00023136"/>
    </source>
</evidence>
<evidence type="ECO:0000313" key="9">
    <source>
        <dbReference type="EMBL" id="GGI16738.1"/>
    </source>
</evidence>
<feature type="transmembrane region" description="Helical" evidence="8">
    <location>
        <begin position="271"/>
        <end position="294"/>
    </location>
</feature>
<dbReference type="AlphaFoldDB" id="A0A8J3ALN7"/>
<dbReference type="PANTHER" id="PTHR34975">
    <property type="entry name" value="SPORE GERMINATION PROTEIN A2"/>
    <property type="match status" value="1"/>
</dbReference>
<dbReference type="PANTHER" id="PTHR34975:SF2">
    <property type="entry name" value="SPORE GERMINATION PROTEIN A2"/>
    <property type="match status" value="1"/>
</dbReference>
<comment type="similarity">
    <text evidence="2">Belongs to the amino acid-polyamine-organocation (APC) superfamily. Spore germination protein (SGP) (TC 2.A.3.9) family.</text>
</comment>
<evidence type="ECO:0000256" key="1">
    <source>
        <dbReference type="ARBA" id="ARBA00004141"/>
    </source>
</evidence>
<name>A0A8J3ALN7_9BACI</name>
<organism evidence="9 10">
    <name type="scientific">Gottfriedia solisilvae</name>
    <dbReference type="NCBI Taxonomy" id="1516104"/>
    <lineage>
        <taxon>Bacteria</taxon>
        <taxon>Bacillati</taxon>
        <taxon>Bacillota</taxon>
        <taxon>Bacilli</taxon>
        <taxon>Bacillales</taxon>
        <taxon>Bacillaceae</taxon>
        <taxon>Gottfriedia</taxon>
    </lineage>
</organism>
<comment type="subcellular location">
    <subcellularLocation>
        <location evidence="1">Membrane</location>
        <topology evidence="1">Multi-pass membrane protein</topology>
    </subcellularLocation>
</comment>
<feature type="transmembrane region" description="Helical" evidence="8">
    <location>
        <begin position="182"/>
        <end position="205"/>
    </location>
</feature>